<dbReference type="OrthoDB" id="9810303at2"/>
<dbReference type="SUPFAM" id="SSF53448">
    <property type="entry name" value="Nucleotide-diphospho-sugar transferases"/>
    <property type="match status" value="1"/>
</dbReference>
<dbReference type="STRING" id="947013.SAMN04488109_2254"/>
<evidence type="ECO:0000259" key="1">
    <source>
        <dbReference type="Pfam" id="PF00535"/>
    </source>
</evidence>
<gene>
    <name evidence="2" type="ORF">SAMN04488109_2254</name>
</gene>
<dbReference type="InterPro" id="IPR001173">
    <property type="entry name" value="Glyco_trans_2-like"/>
</dbReference>
<accession>A0A1M5NCY8</accession>
<dbReference type="RefSeq" id="WP_073133688.1">
    <property type="nucleotide sequence ID" value="NZ_FQWQ01000001.1"/>
</dbReference>
<evidence type="ECO:0000313" key="2">
    <source>
        <dbReference type="EMBL" id="SHG87325.1"/>
    </source>
</evidence>
<evidence type="ECO:0000313" key="3">
    <source>
        <dbReference type="Proteomes" id="UP000184212"/>
    </source>
</evidence>
<organism evidence="2 3">
    <name type="scientific">Chryseolinea serpens</name>
    <dbReference type="NCBI Taxonomy" id="947013"/>
    <lineage>
        <taxon>Bacteria</taxon>
        <taxon>Pseudomonadati</taxon>
        <taxon>Bacteroidota</taxon>
        <taxon>Cytophagia</taxon>
        <taxon>Cytophagales</taxon>
        <taxon>Fulvivirgaceae</taxon>
        <taxon>Chryseolinea</taxon>
    </lineage>
</organism>
<keyword evidence="3" id="KW-1185">Reference proteome</keyword>
<dbReference type="PANTHER" id="PTHR43685:SF3">
    <property type="entry name" value="SLR2126 PROTEIN"/>
    <property type="match status" value="1"/>
</dbReference>
<dbReference type="CDD" id="cd00761">
    <property type="entry name" value="Glyco_tranf_GTA_type"/>
    <property type="match status" value="1"/>
</dbReference>
<proteinExistence type="predicted"/>
<dbReference type="InterPro" id="IPR029044">
    <property type="entry name" value="Nucleotide-diphossugar_trans"/>
</dbReference>
<protein>
    <submittedName>
        <fullName evidence="2">Glycosyltransferase, GT2 family</fullName>
    </submittedName>
</protein>
<dbReference type="InterPro" id="IPR050834">
    <property type="entry name" value="Glycosyltransf_2"/>
</dbReference>
<feature type="domain" description="Glycosyltransferase 2-like" evidence="1">
    <location>
        <begin position="8"/>
        <end position="172"/>
    </location>
</feature>
<dbReference type="PANTHER" id="PTHR43685">
    <property type="entry name" value="GLYCOSYLTRANSFERASE"/>
    <property type="match status" value="1"/>
</dbReference>
<dbReference type="EMBL" id="FQWQ01000001">
    <property type="protein sequence ID" value="SHG87325.1"/>
    <property type="molecule type" value="Genomic_DNA"/>
</dbReference>
<keyword evidence="2" id="KW-0808">Transferase</keyword>
<dbReference type="Proteomes" id="UP000184212">
    <property type="component" value="Unassembled WGS sequence"/>
</dbReference>
<dbReference type="GO" id="GO:0016740">
    <property type="term" value="F:transferase activity"/>
    <property type="evidence" value="ECO:0007669"/>
    <property type="project" value="UniProtKB-KW"/>
</dbReference>
<dbReference type="Pfam" id="PF00535">
    <property type="entry name" value="Glycos_transf_2"/>
    <property type="match status" value="1"/>
</dbReference>
<sequence>MTTKPALSVIVPTYQGAANILTTLNSLERQRLRDFEVIVVIDGSTDNTQEVIEKATFTFPLHLCVQPNKGRAGARNAGVKAARADILVFFDDDLIIEDDVLTQYQALANEHHPIVVGGLYAVPPAGPDEFSDYAKYLDTKWVSGITQASRSVLKDPYLTAANCMINLDVFKQLGGFDERLRDAEDFDLAVRAFEKHIPILLDKNILAGHHLQPDFRTYARRLVEYQKAQSTLRVVNPAAARYTAARAQRSRAKKIFYWLLAGQAWISLVDKNALRFLPRKMRFRIYDLLLTAYAVTRSTK</sequence>
<reference evidence="2 3" key="1">
    <citation type="submission" date="2016-11" db="EMBL/GenBank/DDBJ databases">
        <authorList>
            <person name="Jaros S."/>
            <person name="Januszkiewicz K."/>
            <person name="Wedrychowicz H."/>
        </authorList>
    </citation>
    <scope>NUCLEOTIDE SEQUENCE [LARGE SCALE GENOMIC DNA]</scope>
    <source>
        <strain evidence="2 3">DSM 24574</strain>
    </source>
</reference>
<name>A0A1M5NCY8_9BACT</name>
<dbReference type="AlphaFoldDB" id="A0A1M5NCY8"/>
<dbReference type="Gene3D" id="3.90.550.10">
    <property type="entry name" value="Spore Coat Polysaccharide Biosynthesis Protein SpsA, Chain A"/>
    <property type="match status" value="1"/>
</dbReference>